<dbReference type="AlphaFoldDB" id="A0A411AD58"/>
<evidence type="ECO:0000313" key="1">
    <source>
        <dbReference type="EMBL" id="QAX27019.1"/>
    </source>
</evidence>
<reference evidence="1" key="1">
    <citation type="submission" date="2018-09" db="EMBL/GenBank/DDBJ databases">
        <title>Comparative sequence analysis of Babesia apicoplast genomes of sheep originating from six regions.</title>
        <authorList>
            <person name="Wang X."/>
            <person name="Guan G."/>
        </authorList>
    </citation>
    <scope>NUCLEOTIDE SEQUENCE</scope>
</reference>
<dbReference type="EMBL" id="MH992225">
    <property type="protein sequence ID" value="QAX27019.1"/>
    <property type="molecule type" value="Genomic_DNA"/>
</dbReference>
<protein>
    <submittedName>
        <fullName evidence="1">Uncharacterized protein</fullName>
    </submittedName>
</protein>
<organism evidence="1">
    <name type="scientific">Babesia sp. Dunhuang</name>
    <dbReference type="NCBI Taxonomy" id="1164853"/>
    <lineage>
        <taxon>Eukaryota</taxon>
        <taxon>Sar</taxon>
        <taxon>Alveolata</taxon>
        <taxon>Apicomplexa</taxon>
        <taxon>Aconoidasida</taxon>
        <taxon>Piroplasmida</taxon>
        <taxon>Babesiidae</taxon>
        <taxon>Babesia</taxon>
    </lineage>
</organism>
<proteinExistence type="predicted"/>
<name>A0A411AD58_9APIC</name>
<accession>A0A411AD58</accession>
<sequence>MLTNKPLFKSYTKNSFNLSYIKTFLNKNKIKLYNISNLYYKKFYRTLKPFGGIIYKYIKIKFDIMNITIVLFHKKNKEYVVIREYININNLGYCFYK</sequence>